<evidence type="ECO:0000313" key="2">
    <source>
        <dbReference type="Proteomes" id="UP000314294"/>
    </source>
</evidence>
<protein>
    <submittedName>
        <fullName evidence="1">Uncharacterized protein</fullName>
    </submittedName>
</protein>
<evidence type="ECO:0000313" key="1">
    <source>
        <dbReference type="EMBL" id="TNN63320.1"/>
    </source>
</evidence>
<accession>A0A4Z2HCU6</accession>
<sequence length="82" mass="8956">MSMKPFDSSTTVLSTCVPEQPPSPCFHPAAVSEVESVSEDFMTTQYPDAPVTCSVAAQEEMPMHVSRRLFIAEALRLPRPSA</sequence>
<proteinExistence type="predicted"/>
<reference evidence="1 2" key="1">
    <citation type="submission" date="2019-03" db="EMBL/GenBank/DDBJ databases">
        <title>First draft genome of Liparis tanakae, snailfish: a comprehensive survey of snailfish specific genes.</title>
        <authorList>
            <person name="Kim W."/>
            <person name="Song I."/>
            <person name="Jeong J.-H."/>
            <person name="Kim D."/>
            <person name="Kim S."/>
            <person name="Ryu S."/>
            <person name="Song J.Y."/>
            <person name="Lee S.K."/>
        </authorList>
    </citation>
    <scope>NUCLEOTIDE SEQUENCE [LARGE SCALE GENOMIC DNA]</scope>
    <source>
        <tissue evidence="1">Muscle</tissue>
    </source>
</reference>
<organism evidence="1 2">
    <name type="scientific">Liparis tanakae</name>
    <name type="common">Tanaka's snailfish</name>
    <dbReference type="NCBI Taxonomy" id="230148"/>
    <lineage>
        <taxon>Eukaryota</taxon>
        <taxon>Metazoa</taxon>
        <taxon>Chordata</taxon>
        <taxon>Craniata</taxon>
        <taxon>Vertebrata</taxon>
        <taxon>Euteleostomi</taxon>
        <taxon>Actinopterygii</taxon>
        <taxon>Neopterygii</taxon>
        <taxon>Teleostei</taxon>
        <taxon>Neoteleostei</taxon>
        <taxon>Acanthomorphata</taxon>
        <taxon>Eupercaria</taxon>
        <taxon>Perciformes</taxon>
        <taxon>Cottioidei</taxon>
        <taxon>Cottales</taxon>
        <taxon>Liparidae</taxon>
        <taxon>Liparis</taxon>
    </lineage>
</organism>
<keyword evidence="2" id="KW-1185">Reference proteome</keyword>
<name>A0A4Z2HCU6_9TELE</name>
<dbReference type="EMBL" id="SRLO01000275">
    <property type="protein sequence ID" value="TNN63320.1"/>
    <property type="molecule type" value="Genomic_DNA"/>
</dbReference>
<dbReference type="Proteomes" id="UP000314294">
    <property type="component" value="Unassembled WGS sequence"/>
</dbReference>
<comment type="caution">
    <text evidence="1">The sequence shown here is derived from an EMBL/GenBank/DDBJ whole genome shotgun (WGS) entry which is preliminary data.</text>
</comment>
<dbReference type="AlphaFoldDB" id="A0A4Z2HCU6"/>
<gene>
    <name evidence="1" type="ORF">EYF80_026422</name>
</gene>